<name>F4G7Q4_ALIDK</name>
<dbReference type="STRING" id="596154.Alide2_4341"/>
<feature type="transmembrane region" description="Helical" evidence="8">
    <location>
        <begin position="160"/>
        <end position="181"/>
    </location>
</feature>
<dbReference type="Pfam" id="PF02653">
    <property type="entry name" value="BPD_transp_2"/>
    <property type="match status" value="1"/>
</dbReference>
<gene>
    <name evidence="9" type="ordered locus">Alide2_4341</name>
</gene>
<dbReference type="AlphaFoldDB" id="F4G7Q4"/>
<feature type="transmembrane region" description="Helical" evidence="8">
    <location>
        <begin position="213"/>
        <end position="233"/>
    </location>
</feature>
<dbReference type="GO" id="GO:0022857">
    <property type="term" value="F:transmembrane transporter activity"/>
    <property type="evidence" value="ECO:0007669"/>
    <property type="project" value="InterPro"/>
</dbReference>
<dbReference type="eggNOG" id="COG1172">
    <property type="taxonomic scope" value="Bacteria"/>
</dbReference>
<keyword evidence="4" id="KW-0997">Cell inner membrane</keyword>
<accession>F4G7Q4</accession>
<dbReference type="CDD" id="cd06579">
    <property type="entry name" value="TM_PBP1_transp_AraH_like"/>
    <property type="match status" value="1"/>
</dbReference>
<dbReference type="GO" id="GO:0005886">
    <property type="term" value="C:plasma membrane"/>
    <property type="evidence" value="ECO:0007669"/>
    <property type="project" value="UniProtKB-SubCell"/>
</dbReference>
<evidence type="ECO:0000256" key="7">
    <source>
        <dbReference type="ARBA" id="ARBA00023136"/>
    </source>
</evidence>
<dbReference type="KEGG" id="adk:Alide2_4341"/>
<dbReference type="EMBL" id="CP002657">
    <property type="protein sequence ID" value="AEB86651.1"/>
    <property type="molecule type" value="Genomic_DNA"/>
</dbReference>
<keyword evidence="5 8" id="KW-0812">Transmembrane</keyword>
<evidence type="ECO:0000256" key="1">
    <source>
        <dbReference type="ARBA" id="ARBA00004651"/>
    </source>
</evidence>
<evidence type="ECO:0000256" key="4">
    <source>
        <dbReference type="ARBA" id="ARBA00022519"/>
    </source>
</evidence>
<dbReference type="InterPro" id="IPR001851">
    <property type="entry name" value="ABC_transp_permease"/>
</dbReference>
<evidence type="ECO:0000313" key="9">
    <source>
        <dbReference type="EMBL" id="AEB86651.1"/>
    </source>
</evidence>
<reference evidence="9 10" key="2">
    <citation type="submission" date="2011-04" db="EMBL/GenBank/DDBJ databases">
        <title>Complete sequence of chromosome of Alicycliphilus denitrificans K601.</title>
        <authorList>
            <consortium name="US DOE Joint Genome Institute"/>
            <person name="Lucas S."/>
            <person name="Han J."/>
            <person name="Lapidus A."/>
            <person name="Cheng J.-F."/>
            <person name="Goodwin L."/>
            <person name="Pitluck S."/>
            <person name="Peters L."/>
            <person name="Zeytun A."/>
            <person name="Detter J.C."/>
            <person name="Han C."/>
            <person name="Tapia R."/>
            <person name="Land M."/>
            <person name="Hauser L."/>
            <person name="Kyrpides N."/>
            <person name="Ivanova N."/>
            <person name="Mikhailova N."/>
            <person name="Pagani I."/>
            <person name="Oosterkamp M."/>
            <person name="Pieper D."/>
            <person name="van Berkel W."/>
            <person name="Langenhoff A."/>
            <person name="Smidt H."/>
            <person name="Stams A."/>
            <person name="Woyke T."/>
        </authorList>
    </citation>
    <scope>NUCLEOTIDE SEQUENCE [LARGE SCALE GENOMIC DNA]</scope>
    <source>
        <strain evidence="10">DSM 14773 / CIP 107495 / K601</strain>
    </source>
</reference>
<feature type="transmembrane region" description="Helical" evidence="8">
    <location>
        <begin position="122"/>
        <end position="140"/>
    </location>
</feature>
<keyword evidence="6 8" id="KW-1133">Transmembrane helix</keyword>
<organism evidence="9 10">
    <name type="scientific">Alicycliphilus denitrificans (strain DSM 14773 / CIP 107495 / K601)</name>
    <dbReference type="NCBI Taxonomy" id="596154"/>
    <lineage>
        <taxon>Bacteria</taxon>
        <taxon>Pseudomonadati</taxon>
        <taxon>Pseudomonadota</taxon>
        <taxon>Betaproteobacteria</taxon>
        <taxon>Burkholderiales</taxon>
        <taxon>Comamonadaceae</taxon>
        <taxon>Alicycliphilus</taxon>
    </lineage>
</organism>
<evidence type="ECO:0000313" key="10">
    <source>
        <dbReference type="Proteomes" id="UP000007938"/>
    </source>
</evidence>
<keyword evidence="2" id="KW-0813">Transport</keyword>
<feature type="transmembrane region" description="Helical" evidence="8">
    <location>
        <begin position="92"/>
        <end position="115"/>
    </location>
</feature>
<dbReference type="OrthoDB" id="9799990at2"/>
<keyword evidence="10" id="KW-1185">Reference proteome</keyword>
<sequence length="316" mass="32239">MNNILSSGSPESRIIALRLLALGVIGLVIGNFADAFVSSGNLLNILRQASLLFLVASGLTIVIIAGGLDLSIGANVSLSACLAATVIQSTGSLLAGAAVALCSGLAIGAVNAFVICVLRVPAFIATYGMLWIVQGIAYWYMSGATIHGFSSEVRYIGSGFAAGIPIPVYIMLAFLLLGTVFTRRTTLGQQIYAIGANSTTAGLSGIPVNRRVALVYVISGAMAGLAALVFLARLNSAEADIGDSLMLQAVAAVLIGGTSLFGGLGTLTGTLLGCIVLAVVLNGMNLLSISASWQPIVTGVIVIASVLFDALGRRHR</sequence>
<evidence type="ECO:0000256" key="2">
    <source>
        <dbReference type="ARBA" id="ARBA00022448"/>
    </source>
</evidence>
<dbReference type="RefSeq" id="WP_013723130.1">
    <property type="nucleotide sequence ID" value="NC_015422.1"/>
</dbReference>
<proteinExistence type="predicted"/>
<evidence type="ECO:0000256" key="5">
    <source>
        <dbReference type="ARBA" id="ARBA00022692"/>
    </source>
</evidence>
<feature type="transmembrane region" description="Helical" evidence="8">
    <location>
        <begin position="245"/>
        <end position="264"/>
    </location>
</feature>
<feature type="transmembrane region" description="Helical" evidence="8">
    <location>
        <begin position="295"/>
        <end position="312"/>
    </location>
</feature>
<dbReference type="Proteomes" id="UP000007938">
    <property type="component" value="Chromosome"/>
</dbReference>
<evidence type="ECO:0000256" key="6">
    <source>
        <dbReference type="ARBA" id="ARBA00022989"/>
    </source>
</evidence>
<dbReference type="PANTHER" id="PTHR32196:SF21">
    <property type="entry name" value="ABC TRANSPORTER PERMEASE PROTEIN YPHD-RELATED"/>
    <property type="match status" value="1"/>
</dbReference>
<feature type="transmembrane region" description="Helical" evidence="8">
    <location>
        <begin position="15"/>
        <end position="37"/>
    </location>
</feature>
<dbReference type="PANTHER" id="PTHR32196">
    <property type="entry name" value="ABC TRANSPORTER PERMEASE PROTEIN YPHD-RELATED-RELATED"/>
    <property type="match status" value="1"/>
</dbReference>
<keyword evidence="7 8" id="KW-0472">Membrane</keyword>
<dbReference type="HOGENOM" id="CLU_028880_2_2_4"/>
<feature type="transmembrane region" description="Helical" evidence="8">
    <location>
        <begin position="49"/>
        <end position="72"/>
    </location>
</feature>
<comment type="subcellular location">
    <subcellularLocation>
        <location evidence="1">Cell membrane</location>
        <topology evidence="1">Multi-pass membrane protein</topology>
    </subcellularLocation>
</comment>
<evidence type="ECO:0000256" key="3">
    <source>
        <dbReference type="ARBA" id="ARBA00022475"/>
    </source>
</evidence>
<reference evidence="9 10" key="1">
    <citation type="journal article" date="2011" name="J. Bacteriol.">
        <title>Genome Sequences of Alicycliphilus denitrificans Strains BC and K601T.</title>
        <authorList>
            <person name="Oosterkamp M.J."/>
            <person name="Veuskens T."/>
            <person name="Plugge C.M."/>
            <person name="Langenhoff A.A."/>
            <person name="Gerritse J."/>
            <person name="van Berkel W.J."/>
            <person name="Pieper D.H."/>
            <person name="Junca H."/>
            <person name="Goodwin L.A."/>
            <person name="Daligault H.E."/>
            <person name="Bruce D.C."/>
            <person name="Detter J.C."/>
            <person name="Tapia R."/>
            <person name="Han C.S."/>
            <person name="Land M.L."/>
            <person name="Hauser L.J."/>
            <person name="Smidt H."/>
            <person name="Stams A.J."/>
        </authorList>
    </citation>
    <scope>NUCLEOTIDE SEQUENCE [LARGE SCALE GENOMIC DNA]</scope>
    <source>
        <strain evidence="10">DSM 14773 / CIP 107495 / K601</strain>
    </source>
</reference>
<evidence type="ECO:0000256" key="8">
    <source>
        <dbReference type="SAM" id="Phobius"/>
    </source>
</evidence>
<keyword evidence="3" id="KW-1003">Cell membrane</keyword>
<protein>
    <submittedName>
        <fullName evidence="9">ABC-type transporter, integral membrane subunit</fullName>
    </submittedName>
</protein>